<keyword evidence="3" id="KW-0472">Membrane</keyword>
<dbReference type="PROSITE" id="PS50887">
    <property type="entry name" value="GGDEF"/>
    <property type="match status" value="1"/>
</dbReference>
<accession>A0AAJ6B1X7</accession>
<keyword evidence="3" id="KW-0812">Transmembrane</keyword>
<dbReference type="PANTHER" id="PTHR45138">
    <property type="entry name" value="REGULATORY COMPONENTS OF SENSORY TRANSDUCTION SYSTEM"/>
    <property type="match status" value="1"/>
</dbReference>
<dbReference type="SUPFAM" id="SSF55073">
    <property type="entry name" value="Nucleotide cyclase"/>
    <property type="match status" value="1"/>
</dbReference>
<organism evidence="5 6">
    <name type="scientific">Candidatus Devosia phytovorans</name>
    <dbReference type="NCBI Taxonomy" id="3121372"/>
    <lineage>
        <taxon>Bacteria</taxon>
        <taxon>Pseudomonadati</taxon>
        <taxon>Pseudomonadota</taxon>
        <taxon>Alphaproteobacteria</taxon>
        <taxon>Hyphomicrobiales</taxon>
        <taxon>Devosiaceae</taxon>
        <taxon>Devosia</taxon>
    </lineage>
</organism>
<evidence type="ECO:0000256" key="3">
    <source>
        <dbReference type="SAM" id="Phobius"/>
    </source>
</evidence>
<dbReference type="Proteomes" id="UP001217476">
    <property type="component" value="Chromosome"/>
</dbReference>
<evidence type="ECO:0000313" key="6">
    <source>
        <dbReference type="Proteomes" id="UP001217476"/>
    </source>
</evidence>
<reference evidence="5" key="1">
    <citation type="submission" date="2023-03" db="EMBL/GenBank/DDBJ databases">
        <title>Andean soil-derived lignocellulolytic bacterial consortium as a source of novel taxa and putative plastic-active enzymes.</title>
        <authorList>
            <person name="Diaz-Garcia L."/>
            <person name="Chuvochina M."/>
            <person name="Feuerriegel G."/>
            <person name="Bunk B."/>
            <person name="Sproer C."/>
            <person name="Streit W.R."/>
            <person name="Rodriguez L.M."/>
            <person name="Overmann J."/>
            <person name="Jimenez D.J."/>
        </authorList>
    </citation>
    <scope>NUCLEOTIDE SEQUENCE</scope>
    <source>
        <strain evidence="5">MAG 4196</strain>
    </source>
</reference>
<evidence type="ECO:0000259" key="4">
    <source>
        <dbReference type="PROSITE" id="PS50887"/>
    </source>
</evidence>
<feature type="transmembrane region" description="Helical" evidence="3">
    <location>
        <begin position="34"/>
        <end position="54"/>
    </location>
</feature>
<dbReference type="InterPro" id="IPR043128">
    <property type="entry name" value="Rev_trsase/Diguanyl_cyclase"/>
</dbReference>
<dbReference type="GO" id="GO:1902201">
    <property type="term" value="P:negative regulation of bacterial-type flagellum-dependent cell motility"/>
    <property type="evidence" value="ECO:0007669"/>
    <property type="project" value="TreeGrafter"/>
</dbReference>
<dbReference type="EC" id="2.7.7.65" evidence="1"/>
<dbReference type="SMART" id="SM00267">
    <property type="entry name" value="GGDEF"/>
    <property type="match status" value="1"/>
</dbReference>
<dbReference type="Pfam" id="PF00990">
    <property type="entry name" value="GGDEF"/>
    <property type="match status" value="1"/>
</dbReference>
<evidence type="ECO:0000313" key="5">
    <source>
        <dbReference type="EMBL" id="WEK04898.1"/>
    </source>
</evidence>
<comment type="catalytic activity">
    <reaction evidence="2">
        <text>2 GTP = 3',3'-c-di-GMP + 2 diphosphate</text>
        <dbReference type="Rhea" id="RHEA:24898"/>
        <dbReference type="ChEBI" id="CHEBI:33019"/>
        <dbReference type="ChEBI" id="CHEBI:37565"/>
        <dbReference type="ChEBI" id="CHEBI:58805"/>
        <dbReference type="EC" id="2.7.7.65"/>
    </reaction>
</comment>
<feature type="transmembrane region" description="Helical" evidence="3">
    <location>
        <begin position="66"/>
        <end position="86"/>
    </location>
</feature>
<dbReference type="GO" id="GO:0043709">
    <property type="term" value="P:cell adhesion involved in single-species biofilm formation"/>
    <property type="evidence" value="ECO:0007669"/>
    <property type="project" value="TreeGrafter"/>
</dbReference>
<dbReference type="FunFam" id="3.30.70.270:FF:000001">
    <property type="entry name" value="Diguanylate cyclase domain protein"/>
    <property type="match status" value="1"/>
</dbReference>
<dbReference type="InterPro" id="IPR029787">
    <property type="entry name" value="Nucleotide_cyclase"/>
</dbReference>
<dbReference type="Gene3D" id="3.30.70.270">
    <property type="match status" value="1"/>
</dbReference>
<keyword evidence="3" id="KW-1133">Transmembrane helix</keyword>
<dbReference type="InterPro" id="IPR050469">
    <property type="entry name" value="Diguanylate_Cyclase"/>
</dbReference>
<evidence type="ECO:0000256" key="2">
    <source>
        <dbReference type="ARBA" id="ARBA00034247"/>
    </source>
</evidence>
<proteinExistence type="predicted"/>
<dbReference type="InterPro" id="IPR000160">
    <property type="entry name" value="GGDEF_dom"/>
</dbReference>
<dbReference type="PANTHER" id="PTHR45138:SF9">
    <property type="entry name" value="DIGUANYLATE CYCLASE DGCM-RELATED"/>
    <property type="match status" value="1"/>
</dbReference>
<dbReference type="GO" id="GO:0052621">
    <property type="term" value="F:diguanylate cyclase activity"/>
    <property type="evidence" value="ECO:0007669"/>
    <property type="project" value="UniProtKB-EC"/>
</dbReference>
<dbReference type="GO" id="GO:0005886">
    <property type="term" value="C:plasma membrane"/>
    <property type="evidence" value="ECO:0007669"/>
    <property type="project" value="TreeGrafter"/>
</dbReference>
<dbReference type="NCBIfam" id="TIGR00254">
    <property type="entry name" value="GGDEF"/>
    <property type="match status" value="1"/>
</dbReference>
<feature type="domain" description="GGDEF" evidence="4">
    <location>
        <begin position="132"/>
        <end position="264"/>
    </location>
</feature>
<dbReference type="EMBL" id="CP119312">
    <property type="protein sequence ID" value="WEK04898.1"/>
    <property type="molecule type" value="Genomic_DNA"/>
</dbReference>
<dbReference type="CDD" id="cd01949">
    <property type="entry name" value="GGDEF"/>
    <property type="match status" value="1"/>
</dbReference>
<evidence type="ECO:0000256" key="1">
    <source>
        <dbReference type="ARBA" id="ARBA00012528"/>
    </source>
</evidence>
<sequence>MAATLASKPGMQVSNMKELGGVLPRQAWRRISRVTGALLAVSVVLSIILTNLLMETFSAGINVPGLVASIVMPPVLGGPMILAFMIKHEQLQQANGQLAIMASTDHLTTCLNRRAFIGAVTEALEANPDRQSAGALLIVDADEFKSVNDRFGHQSGDEAIRLIADAIRQAVRPNDLVCRLGGEEFGVFLGNADRATVDALAERIRGAVGAISFLPGGKPCPLSVSIGGATYAGRALLPDLYRIADLHLYQAKDTGRGRVALMQAA</sequence>
<gene>
    <name evidence="5" type="ORF">P0Y65_01180</name>
</gene>
<dbReference type="AlphaFoldDB" id="A0AAJ6B1X7"/>
<protein>
    <recommendedName>
        <fullName evidence="1">diguanylate cyclase</fullName>
        <ecNumber evidence="1">2.7.7.65</ecNumber>
    </recommendedName>
</protein>
<name>A0AAJ6B1X7_9HYPH</name>